<dbReference type="RefSeq" id="WP_145145685.1">
    <property type="nucleotide sequence ID" value="NZ_VLKY01000024.1"/>
</dbReference>
<dbReference type="Proteomes" id="UP000316905">
    <property type="component" value="Unassembled WGS sequence"/>
</dbReference>
<organism evidence="1 2">
    <name type="scientific">Pseudomonas duriflava</name>
    <dbReference type="NCBI Taxonomy" id="459528"/>
    <lineage>
        <taxon>Bacteria</taxon>
        <taxon>Pseudomonadati</taxon>
        <taxon>Pseudomonadota</taxon>
        <taxon>Gammaproteobacteria</taxon>
        <taxon>Pseudomonadales</taxon>
        <taxon>Pseudomonadaceae</taxon>
        <taxon>Pseudomonas</taxon>
    </lineage>
</organism>
<reference evidence="1 2" key="1">
    <citation type="journal article" date="2015" name="Stand. Genomic Sci.">
        <title>Genomic Encyclopedia of Bacterial and Archaeal Type Strains, Phase III: the genomes of soil and plant-associated and newly described type strains.</title>
        <authorList>
            <person name="Whitman W.B."/>
            <person name="Woyke T."/>
            <person name="Klenk H.P."/>
            <person name="Zhou Y."/>
            <person name="Lilburn T.G."/>
            <person name="Beck B.J."/>
            <person name="De Vos P."/>
            <person name="Vandamme P."/>
            <person name="Eisen J.A."/>
            <person name="Garrity G."/>
            <person name="Hugenholtz P."/>
            <person name="Kyrpides N.C."/>
        </authorList>
    </citation>
    <scope>NUCLEOTIDE SEQUENCE [LARGE SCALE GENOMIC DNA]</scope>
    <source>
        <strain evidence="1 2">CGMCC 1.6858</strain>
    </source>
</reference>
<dbReference type="AlphaFoldDB" id="A0A562PS48"/>
<protein>
    <submittedName>
        <fullName evidence="1">Uncharacterized protein</fullName>
    </submittedName>
</protein>
<keyword evidence="2" id="KW-1185">Reference proteome</keyword>
<name>A0A562PS48_9PSED</name>
<gene>
    <name evidence="1" type="ORF">IQ22_04329</name>
</gene>
<dbReference type="EMBL" id="VLKY01000024">
    <property type="protein sequence ID" value="TWI47265.1"/>
    <property type="molecule type" value="Genomic_DNA"/>
</dbReference>
<dbReference type="OrthoDB" id="9902704at2"/>
<accession>A0A562PS48</accession>
<evidence type="ECO:0000313" key="2">
    <source>
        <dbReference type="Proteomes" id="UP000316905"/>
    </source>
</evidence>
<evidence type="ECO:0000313" key="1">
    <source>
        <dbReference type="EMBL" id="TWI47265.1"/>
    </source>
</evidence>
<comment type="caution">
    <text evidence="1">The sequence shown here is derived from an EMBL/GenBank/DDBJ whole genome shotgun (WGS) entry which is preliminary data.</text>
</comment>
<proteinExistence type="predicted"/>
<sequence>MQHLRYEAICAKIRYALAPLRCSFIQGETYRSFSFTVMDRSNAVLFRSGELNIALHSSPITLHHYLKDVRERLTAGGAALSEWQDCITLEKLASWRKRVLPKHQPQFKSATSGAGR</sequence>